<comment type="caution">
    <text evidence="10">The sequence shown here is derived from an EMBL/GenBank/DDBJ whole genome shotgun (WGS) entry which is preliminary data.</text>
</comment>
<dbReference type="EMBL" id="VSSQ01004747">
    <property type="protein sequence ID" value="MPM26488.1"/>
    <property type="molecule type" value="Genomic_DNA"/>
</dbReference>
<dbReference type="InterPro" id="IPR050388">
    <property type="entry name" value="ABC_Ni/Peptide_Import"/>
</dbReference>
<keyword evidence="8" id="KW-0472">Membrane</keyword>
<feature type="domain" description="ABC transporter" evidence="9">
    <location>
        <begin position="6"/>
        <end position="228"/>
    </location>
</feature>
<evidence type="ECO:0000256" key="6">
    <source>
        <dbReference type="ARBA" id="ARBA00022840"/>
    </source>
</evidence>
<dbReference type="SUPFAM" id="SSF52540">
    <property type="entry name" value="P-loop containing nucleoside triphosphate hydrolases"/>
    <property type="match status" value="1"/>
</dbReference>
<sequence length="239" mass="25895">MSGNLLDIDDLNVDYADTPILRGVCVIVGQGEIVGVVGESGSGKSTLIYSVLGLLGGGGGIKSGRVFFEGSERTKLPPERMRQLRGCKLALIAQNPVQSFQPVRKIRDQLWELVTSHHAHSQQLCFELSGGLCQRASIARAICVSSRLLICDEITSALDVSIQAQIIELLKQLRRGLQLSALFISHDLALVQGICDRILVVLDGIIVEEGSVRDVLTTPKHSYTRLLLGSVFEVGCSFQ</sequence>
<keyword evidence="7" id="KW-1278">Translocase</keyword>
<gene>
    <name evidence="10" type="primary">oppD_40</name>
    <name evidence="10" type="ORF">SDC9_72991</name>
</gene>
<dbReference type="Pfam" id="PF00005">
    <property type="entry name" value="ABC_tran"/>
    <property type="match status" value="1"/>
</dbReference>
<keyword evidence="4" id="KW-0997">Cell inner membrane</keyword>
<evidence type="ECO:0000256" key="4">
    <source>
        <dbReference type="ARBA" id="ARBA00022519"/>
    </source>
</evidence>
<accession>A0A644YET9</accession>
<dbReference type="InterPro" id="IPR003439">
    <property type="entry name" value="ABC_transporter-like_ATP-bd"/>
</dbReference>
<keyword evidence="5" id="KW-0547">Nucleotide-binding</keyword>
<proteinExistence type="predicted"/>
<dbReference type="AlphaFoldDB" id="A0A644YET9"/>
<dbReference type="PANTHER" id="PTHR43297:SF14">
    <property type="entry name" value="ATPASE AAA-TYPE CORE DOMAIN-CONTAINING PROTEIN"/>
    <property type="match status" value="1"/>
</dbReference>
<dbReference type="PANTHER" id="PTHR43297">
    <property type="entry name" value="OLIGOPEPTIDE TRANSPORT ATP-BINDING PROTEIN APPD"/>
    <property type="match status" value="1"/>
</dbReference>
<reference evidence="10" key="1">
    <citation type="submission" date="2019-08" db="EMBL/GenBank/DDBJ databases">
        <authorList>
            <person name="Kucharzyk K."/>
            <person name="Murdoch R.W."/>
            <person name="Higgins S."/>
            <person name="Loffler F."/>
        </authorList>
    </citation>
    <scope>NUCLEOTIDE SEQUENCE</scope>
</reference>
<dbReference type="CDD" id="cd03257">
    <property type="entry name" value="ABC_NikE_OppD_transporters"/>
    <property type="match status" value="1"/>
</dbReference>
<protein>
    <submittedName>
        <fullName evidence="10">Oligopeptide transport ATP-binding protein OppD</fullName>
    </submittedName>
</protein>
<dbReference type="InterPro" id="IPR027417">
    <property type="entry name" value="P-loop_NTPase"/>
</dbReference>
<dbReference type="GO" id="GO:0005524">
    <property type="term" value="F:ATP binding"/>
    <property type="evidence" value="ECO:0007669"/>
    <property type="project" value="UniProtKB-KW"/>
</dbReference>
<evidence type="ECO:0000313" key="10">
    <source>
        <dbReference type="EMBL" id="MPM26488.1"/>
    </source>
</evidence>
<keyword evidence="2" id="KW-0813">Transport</keyword>
<evidence type="ECO:0000256" key="5">
    <source>
        <dbReference type="ARBA" id="ARBA00022741"/>
    </source>
</evidence>
<organism evidence="10">
    <name type="scientific">bioreactor metagenome</name>
    <dbReference type="NCBI Taxonomy" id="1076179"/>
    <lineage>
        <taxon>unclassified sequences</taxon>
        <taxon>metagenomes</taxon>
        <taxon>ecological metagenomes</taxon>
    </lineage>
</organism>
<evidence type="ECO:0000256" key="7">
    <source>
        <dbReference type="ARBA" id="ARBA00022967"/>
    </source>
</evidence>
<dbReference type="SMART" id="SM00382">
    <property type="entry name" value="AAA"/>
    <property type="match status" value="1"/>
</dbReference>
<dbReference type="GO" id="GO:0016887">
    <property type="term" value="F:ATP hydrolysis activity"/>
    <property type="evidence" value="ECO:0007669"/>
    <property type="project" value="InterPro"/>
</dbReference>
<dbReference type="Gene3D" id="3.40.50.300">
    <property type="entry name" value="P-loop containing nucleotide triphosphate hydrolases"/>
    <property type="match status" value="1"/>
</dbReference>
<evidence type="ECO:0000256" key="1">
    <source>
        <dbReference type="ARBA" id="ARBA00004202"/>
    </source>
</evidence>
<evidence type="ECO:0000259" key="9">
    <source>
        <dbReference type="PROSITE" id="PS50893"/>
    </source>
</evidence>
<keyword evidence="3" id="KW-1003">Cell membrane</keyword>
<evidence type="ECO:0000256" key="3">
    <source>
        <dbReference type="ARBA" id="ARBA00022475"/>
    </source>
</evidence>
<dbReference type="GO" id="GO:0005886">
    <property type="term" value="C:plasma membrane"/>
    <property type="evidence" value="ECO:0007669"/>
    <property type="project" value="UniProtKB-SubCell"/>
</dbReference>
<name>A0A644YET9_9ZZZZ</name>
<evidence type="ECO:0000256" key="2">
    <source>
        <dbReference type="ARBA" id="ARBA00022448"/>
    </source>
</evidence>
<keyword evidence="6 10" id="KW-0067">ATP-binding</keyword>
<evidence type="ECO:0000256" key="8">
    <source>
        <dbReference type="ARBA" id="ARBA00023136"/>
    </source>
</evidence>
<dbReference type="PROSITE" id="PS50893">
    <property type="entry name" value="ABC_TRANSPORTER_2"/>
    <property type="match status" value="1"/>
</dbReference>
<comment type="subcellular location">
    <subcellularLocation>
        <location evidence="1">Cell membrane</location>
        <topology evidence="1">Peripheral membrane protein</topology>
    </subcellularLocation>
</comment>
<dbReference type="InterPro" id="IPR003593">
    <property type="entry name" value="AAA+_ATPase"/>
</dbReference>